<proteinExistence type="predicted"/>
<dbReference type="EMBL" id="FZQB01000008">
    <property type="protein sequence ID" value="SNT74469.1"/>
    <property type="molecule type" value="Genomic_DNA"/>
</dbReference>
<protein>
    <recommendedName>
        <fullName evidence="3">Poly A polymerase head domain-containing protein</fullName>
    </recommendedName>
</protein>
<organism evidence="1 2">
    <name type="scientific">Paracoccus seriniphilus</name>
    <dbReference type="NCBI Taxonomy" id="184748"/>
    <lineage>
        <taxon>Bacteria</taxon>
        <taxon>Pseudomonadati</taxon>
        <taxon>Pseudomonadota</taxon>
        <taxon>Alphaproteobacteria</taxon>
        <taxon>Rhodobacterales</taxon>
        <taxon>Paracoccaceae</taxon>
        <taxon>Paracoccus</taxon>
    </lineage>
</organism>
<gene>
    <name evidence="1" type="ORF">SAMN05444959_1081</name>
</gene>
<dbReference type="RefSeq" id="WP_089344611.1">
    <property type="nucleotide sequence ID" value="NZ_CP067129.1"/>
</dbReference>
<evidence type="ECO:0000313" key="2">
    <source>
        <dbReference type="Proteomes" id="UP000198307"/>
    </source>
</evidence>
<keyword evidence="2" id="KW-1185">Reference proteome</keyword>
<dbReference type="AlphaFoldDB" id="A0A239PVZ1"/>
<accession>A0A239PVZ1</accession>
<dbReference type="Proteomes" id="UP000198307">
    <property type="component" value="Unassembled WGS sequence"/>
</dbReference>
<evidence type="ECO:0000313" key="1">
    <source>
        <dbReference type="EMBL" id="SNT74469.1"/>
    </source>
</evidence>
<evidence type="ECO:0008006" key="3">
    <source>
        <dbReference type="Google" id="ProtNLM"/>
    </source>
</evidence>
<name>A0A239PVZ1_9RHOB</name>
<dbReference type="OrthoDB" id="5510318at2"/>
<sequence>MKPALDRKAAKKRIHRFFDEPMAERSAVGRFINEVSVCADIFVFGGALRDISLLGAPSFASDVDTVVQVHDSETFMDILGRHDAVQNKFGGHRVRFGRWNFDVWEVSRTWAFAEGVVEAHSPLSLLETTFFNWDAILYDWRSGSLHHGQNYFSDLSQKYLELVLEENPNAVGALVRTLRTICLSDEIQTGPRLSAFVIAGLKDISNEEILSYEANSFSRKRLSEMLLSDMRGRALEWDQNNAFQWLPKRQLSLFDNLAS</sequence>
<reference evidence="1 2" key="1">
    <citation type="submission" date="2017-07" db="EMBL/GenBank/DDBJ databases">
        <authorList>
            <person name="Sun Z.S."/>
            <person name="Albrecht U."/>
            <person name="Echele G."/>
            <person name="Lee C.C."/>
        </authorList>
    </citation>
    <scope>NUCLEOTIDE SEQUENCE [LARGE SCALE GENOMIC DNA]</scope>
    <source>
        <strain evidence="1 2">DSM 14827</strain>
    </source>
</reference>